<dbReference type="InterPro" id="IPR050425">
    <property type="entry name" value="NAD(P)_dehydrat-like"/>
</dbReference>
<dbReference type="AlphaFoldDB" id="A0A382SSH4"/>
<reference evidence="3" key="1">
    <citation type="submission" date="2018-05" db="EMBL/GenBank/DDBJ databases">
        <authorList>
            <person name="Lanie J.A."/>
            <person name="Ng W.-L."/>
            <person name="Kazmierczak K.M."/>
            <person name="Andrzejewski T.M."/>
            <person name="Davidsen T.M."/>
            <person name="Wayne K.J."/>
            <person name="Tettelin H."/>
            <person name="Glass J.I."/>
            <person name="Rusch D."/>
            <person name="Podicherti R."/>
            <person name="Tsui H.-C.T."/>
            <person name="Winkler M.E."/>
        </authorList>
    </citation>
    <scope>NUCLEOTIDE SEQUENCE</scope>
</reference>
<dbReference type="FunFam" id="3.40.50.720:FF:000336">
    <property type="entry name" value="Aldehyde reductase"/>
    <property type="match status" value="1"/>
</dbReference>
<protein>
    <recommendedName>
        <fullName evidence="2">3-beta hydroxysteroid dehydrogenase/isomerase domain-containing protein</fullName>
    </recommendedName>
</protein>
<accession>A0A382SSH4</accession>
<evidence type="ECO:0000313" key="3">
    <source>
        <dbReference type="EMBL" id="SVD12900.1"/>
    </source>
</evidence>
<evidence type="ECO:0000256" key="1">
    <source>
        <dbReference type="ARBA" id="ARBA00023002"/>
    </source>
</evidence>
<name>A0A382SSH4_9ZZZZ</name>
<dbReference type="Pfam" id="PF01073">
    <property type="entry name" value="3Beta_HSD"/>
    <property type="match status" value="1"/>
</dbReference>
<dbReference type="GO" id="GO:0006694">
    <property type="term" value="P:steroid biosynthetic process"/>
    <property type="evidence" value="ECO:0007669"/>
    <property type="project" value="InterPro"/>
</dbReference>
<dbReference type="SUPFAM" id="SSF51735">
    <property type="entry name" value="NAD(P)-binding Rossmann-fold domains"/>
    <property type="match status" value="1"/>
</dbReference>
<evidence type="ECO:0000259" key="2">
    <source>
        <dbReference type="Pfam" id="PF01073"/>
    </source>
</evidence>
<dbReference type="GO" id="GO:0016616">
    <property type="term" value="F:oxidoreductase activity, acting on the CH-OH group of donors, NAD or NADP as acceptor"/>
    <property type="evidence" value="ECO:0007669"/>
    <property type="project" value="InterPro"/>
</dbReference>
<gene>
    <name evidence="3" type="ORF">METZ01_LOCUS365754</name>
</gene>
<proteinExistence type="predicted"/>
<feature type="non-terminal residue" evidence="3">
    <location>
        <position position="308"/>
    </location>
</feature>
<sequence length="308" mass="34094">GTVRTENRKNEVMDAMKKHSSNAINLEMVFTDLLKDEGWDDAVKGCKYVLHVASPFVLEVPDHEDELIKPAVEGTLRVLNACQVNHVEKVVLTSSFAAIGYGVKGKKIFDENDWSCTESPIGAYAKSKTLAERAAWDFVQGLSDEEKFDLTVINPVAVTGPMLTDDIGTSNALLVQLLSGTMPACPRIHMGFVDVRDVAKAHVFSMTSKKTSGERIIVSEKEMFFAEVGKILKNSGFNKSPTKELPDFLVRFMALFIKQLGGLTRSLGREVHSNKNKAGELFDWEYISVEDSVIETAKQLESMELVSN</sequence>
<dbReference type="EMBL" id="UINC01131288">
    <property type="protein sequence ID" value="SVD12900.1"/>
    <property type="molecule type" value="Genomic_DNA"/>
</dbReference>
<organism evidence="3">
    <name type="scientific">marine metagenome</name>
    <dbReference type="NCBI Taxonomy" id="408172"/>
    <lineage>
        <taxon>unclassified sequences</taxon>
        <taxon>metagenomes</taxon>
        <taxon>ecological metagenomes</taxon>
    </lineage>
</organism>
<dbReference type="InterPro" id="IPR036291">
    <property type="entry name" value="NAD(P)-bd_dom_sf"/>
</dbReference>
<dbReference type="PANTHER" id="PTHR10366">
    <property type="entry name" value="NAD DEPENDENT EPIMERASE/DEHYDRATASE"/>
    <property type="match status" value="1"/>
</dbReference>
<feature type="domain" description="3-beta hydroxysteroid dehydrogenase/isomerase" evidence="2">
    <location>
        <begin position="19"/>
        <end position="224"/>
    </location>
</feature>
<dbReference type="InterPro" id="IPR002225">
    <property type="entry name" value="3Beta_OHSteriod_DH/Estase"/>
</dbReference>
<feature type="non-terminal residue" evidence="3">
    <location>
        <position position="1"/>
    </location>
</feature>
<dbReference type="PANTHER" id="PTHR10366:SF564">
    <property type="entry name" value="STEROL-4-ALPHA-CARBOXYLATE 3-DEHYDROGENASE, DECARBOXYLATING"/>
    <property type="match status" value="1"/>
</dbReference>
<dbReference type="Gene3D" id="3.40.50.720">
    <property type="entry name" value="NAD(P)-binding Rossmann-like Domain"/>
    <property type="match status" value="1"/>
</dbReference>
<keyword evidence="1" id="KW-0560">Oxidoreductase</keyword>